<evidence type="ECO:0000313" key="1">
    <source>
        <dbReference type="EMBL" id="EJX08662.1"/>
    </source>
</evidence>
<dbReference type="EMBL" id="AMCI01000567">
    <property type="protein sequence ID" value="EJX08662.1"/>
    <property type="molecule type" value="Genomic_DNA"/>
</dbReference>
<dbReference type="AlphaFoldDB" id="J9GLB5"/>
<dbReference type="PANTHER" id="PTHR38784">
    <property type="entry name" value="SUCROSE PHOSPHORYLASE"/>
    <property type="match status" value="1"/>
</dbReference>
<sequence>MIDRFDKRVFEMALSATVCKATIDISDLDRNYYGNHVLTIARHPSETERRMMLRILAYCLHAGENLEFGRGLSTEGEPALWAMDDTAHIETWVDLGCPDLKQIRKAAGRSEHVCVLAYDEAKTSVWWASHQGDFWKIPKLTIKKIDDASSERLSGMAQRNMKFSVTIQDGIVWVSNDTDNLQIEIETLLEESIGK</sequence>
<organism evidence="1">
    <name type="scientific">gut metagenome</name>
    <dbReference type="NCBI Taxonomy" id="749906"/>
    <lineage>
        <taxon>unclassified sequences</taxon>
        <taxon>metagenomes</taxon>
        <taxon>organismal metagenomes</taxon>
    </lineage>
</organism>
<dbReference type="SUPFAM" id="SSF52980">
    <property type="entry name" value="Restriction endonuclease-like"/>
    <property type="match status" value="1"/>
</dbReference>
<dbReference type="InterPro" id="IPR009822">
    <property type="entry name" value="YaeQ"/>
</dbReference>
<reference evidence="1" key="1">
    <citation type="journal article" date="2012" name="PLoS ONE">
        <title>Gene sets for utilization of primary and secondary nutrition supplies in the distal gut of endangered iberian lynx.</title>
        <authorList>
            <person name="Alcaide M."/>
            <person name="Messina E."/>
            <person name="Richter M."/>
            <person name="Bargiela R."/>
            <person name="Peplies J."/>
            <person name="Huws S.A."/>
            <person name="Newbold C.J."/>
            <person name="Golyshin P.N."/>
            <person name="Simon M.A."/>
            <person name="Lopez G."/>
            <person name="Yakimov M.M."/>
            <person name="Ferrer M."/>
        </authorList>
    </citation>
    <scope>NUCLEOTIDE SEQUENCE</scope>
</reference>
<name>J9GLB5_9ZZZZ</name>
<dbReference type="PIRSF" id="PIRSF011484">
    <property type="entry name" value="YaeQ"/>
    <property type="match status" value="1"/>
</dbReference>
<dbReference type="InterPro" id="IPR038590">
    <property type="entry name" value="YaeQ_sf"/>
</dbReference>
<comment type="caution">
    <text evidence="1">The sequence shown here is derived from an EMBL/GenBank/DDBJ whole genome shotgun (WGS) entry which is preliminary data.</text>
</comment>
<dbReference type="SMART" id="SM01322">
    <property type="entry name" value="YaeQ"/>
    <property type="match status" value="1"/>
</dbReference>
<dbReference type="InterPro" id="IPR011335">
    <property type="entry name" value="Restrct_endonuc-II-like"/>
</dbReference>
<protein>
    <submittedName>
        <fullName evidence="1">YaeQ</fullName>
    </submittedName>
</protein>
<dbReference type="Gene3D" id="3.10.640.10">
    <property type="entry name" value="Restriction endonuclease-like alpha-beta roll domain"/>
    <property type="match status" value="1"/>
</dbReference>
<dbReference type="PANTHER" id="PTHR38784:SF1">
    <property type="entry name" value="SUCROSE PHOSPHORYLASE"/>
    <property type="match status" value="1"/>
</dbReference>
<proteinExistence type="predicted"/>
<accession>J9GLB5</accession>
<dbReference type="Pfam" id="PF07152">
    <property type="entry name" value="YaeQ"/>
    <property type="match status" value="1"/>
</dbReference>
<gene>
    <name evidence="1" type="ORF">EVA_03231</name>
</gene>